<dbReference type="Pfam" id="PF14223">
    <property type="entry name" value="Retrotran_gag_2"/>
    <property type="match status" value="1"/>
</dbReference>
<dbReference type="Proteomes" id="UP001141806">
    <property type="component" value="Unassembled WGS sequence"/>
</dbReference>
<keyword evidence="2" id="KW-1185">Reference proteome</keyword>
<protein>
    <submittedName>
        <fullName evidence="1">Uncharacterized protein</fullName>
    </submittedName>
</protein>
<evidence type="ECO:0000313" key="1">
    <source>
        <dbReference type="EMBL" id="KAJ4977297.1"/>
    </source>
</evidence>
<dbReference type="AlphaFoldDB" id="A0A9Q0KV75"/>
<reference evidence="1" key="1">
    <citation type="journal article" date="2023" name="Plant J.">
        <title>The genome of the king protea, Protea cynaroides.</title>
        <authorList>
            <person name="Chang J."/>
            <person name="Duong T.A."/>
            <person name="Schoeman C."/>
            <person name="Ma X."/>
            <person name="Roodt D."/>
            <person name="Barker N."/>
            <person name="Li Z."/>
            <person name="Van de Peer Y."/>
            <person name="Mizrachi E."/>
        </authorList>
    </citation>
    <scope>NUCLEOTIDE SEQUENCE</scope>
    <source>
        <tissue evidence="1">Young leaves</tissue>
    </source>
</reference>
<dbReference type="PANTHER" id="PTHR35317">
    <property type="entry name" value="OS04G0629600 PROTEIN"/>
    <property type="match status" value="1"/>
</dbReference>
<gene>
    <name evidence="1" type="ORF">NE237_002403</name>
</gene>
<dbReference type="OrthoDB" id="1633296at2759"/>
<organism evidence="1 2">
    <name type="scientific">Protea cynaroides</name>
    <dbReference type="NCBI Taxonomy" id="273540"/>
    <lineage>
        <taxon>Eukaryota</taxon>
        <taxon>Viridiplantae</taxon>
        <taxon>Streptophyta</taxon>
        <taxon>Embryophyta</taxon>
        <taxon>Tracheophyta</taxon>
        <taxon>Spermatophyta</taxon>
        <taxon>Magnoliopsida</taxon>
        <taxon>Proteales</taxon>
        <taxon>Proteaceae</taxon>
        <taxon>Protea</taxon>
    </lineage>
</organism>
<sequence>MSLRLIKANMSRTIRRSIPDKPTAREYLDAIKEQYVSTDSSTVSTLIAKLGVIKYSESKDVRDHIMKARDIAAQLKDYEIDLAEVYLVHHILNTLTTKFETFKVTFNAQDRKWGGFGAGRCAAAIFLASDSMTLKGEKFIPFVADGATLGSMDAFFEGELMLPEEWRRNIYPHILLRRVNGGEAFTLICRCNHLPLIHAMLRAASLLLSPSPSSPAASLR</sequence>
<accession>A0A9Q0KV75</accession>
<dbReference type="EMBL" id="JAMYWD010000003">
    <property type="protein sequence ID" value="KAJ4977297.1"/>
    <property type="molecule type" value="Genomic_DNA"/>
</dbReference>
<name>A0A9Q0KV75_9MAGN</name>
<evidence type="ECO:0000313" key="2">
    <source>
        <dbReference type="Proteomes" id="UP001141806"/>
    </source>
</evidence>
<proteinExistence type="predicted"/>
<dbReference type="PANTHER" id="PTHR35317:SF23">
    <property type="entry name" value="OS04G0629600 PROTEIN"/>
    <property type="match status" value="1"/>
</dbReference>
<comment type="caution">
    <text evidence="1">The sequence shown here is derived from an EMBL/GenBank/DDBJ whole genome shotgun (WGS) entry which is preliminary data.</text>
</comment>